<evidence type="ECO:0000259" key="1">
    <source>
        <dbReference type="Pfam" id="PF01636"/>
    </source>
</evidence>
<dbReference type="InterPro" id="IPR002575">
    <property type="entry name" value="Aminoglycoside_PTrfase"/>
</dbReference>
<dbReference type="Gene3D" id="3.90.1200.10">
    <property type="match status" value="1"/>
</dbReference>
<accession>A0A8G1RBF6</accession>
<dbReference type="SUPFAM" id="SSF56112">
    <property type="entry name" value="Protein kinase-like (PK-like)"/>
    <property type="match status" value="1"/>
</dbReference>
<dbReference type="PANTHER" id="PTHR21310:SF37">
    <property type="entry name" value="AMINOGLYCOSIDE PHOSPHOTRANSFERASE DOMAIN-CONTAINING PROTEIN"/>
    <property type="match status" value="1"/>
</dbReference>
<dbReference type="Gene3D" id="3.30.200.20">
    <property type="entry name" value="Phosphorylase Kinase, domain 1"/>
    <property type="match status" value="1"/>
</dbReference>
<dbReference type="Pfam" id="PF01636">
    <property type="entry name" value="APH"/>
    <property type="match status" value="1"/>
</dbReference>
<proteinExistence type="predicted"/>
<keyword evidence="2" id="KW-0808">Transferase</keyword>
<sequence>MDFDPIAERKQEQKATAWLRLWSSRQPELLSMHLAHKHRPASGKPVSACLWKSGAFNICYRVRYNNNNNNNEEPDIIIRFAALGRAILRREKVQNEVATMNYLRKTTSIPIPEVYASGICWAGPYIIMSAIEGVPLSQLLKDHSFAGRPVLNPQISNHSLKHAYREMAILVLELSRVQFDSIGALEETQHGDLFTITKRPLTFNMNELMASANIPLEAFPPPSHTFTSSTDYLYSLATQHLLHLRLQQQKPSITSEEDFQRKLIARYLFLNLTKNLHLTNPQGPFRLYCDDFRPSNVLIDLNTSRVSAVIDWEFTYTAPAEFTYVAPWWLLLQSPEDWEGDLHQFLDRYIPRFNVFLEVLRECEDELMGQGLLLESQRLASRMGESLDNGLFWVCLAARYSSMFDEIYWEFVDRRFYGDLGSLQDRVRLLSEEQRREMDELVIGKLGRCDRGEDEFEDHYPIDVLLEL</sequence>
<dbReference type="AlphaFoldDB" id="A0A8G1RBF6"/>
<dbReference type="EMBL" id="KZ825056">
    <property type="protein sequence ID" value="RAH61350.1"/>
    <property type="molecule type" value="Genomic_DNA"/>
</dbReference>
<dbReference type="InterPro" id="IPR051678">
    <property type="entry name" value="AGP_Transferase"/>
</dbReference>
<reference evidence="2 3" key="1">
    <citation type="submission" date="2018-02" db="EMBL/GenBank/DDBJ databases">
        <title>The genomes of Aspergillus section Nigri reveals drivers in fungal speciation.</title>
        <authorList>
            <consortium name="DOE Joint Genome Institute"/>
            <person name="Vesth T.C."/>
            <person name="Nybo J."/>
            <person name="Theobald S."/>
            <person name="Brandl J."/>
            <person name="Frisvad J.C."/>
            <person name="Nielsen K.F."/>
            <person name="Lyhne E.K."/>
            <person name="Kogle M.E."/>
            <person name="Kuo A."/>
            <person name="Riley R."/>
            <person name="Clum A."/>
            <person name="Nolan M."/>
            <person name="Lipzen A."/>
            <person name="Salamov A."/>
            <person name="Henrissat B."/>
            <person name="Wiebenga A."/>
            <person name="De vries R.P."/>
            <person name="Grigoriev I.V."/>
            <person name="Mortensen U.H."/>
            <person name="Andersen M.R."/>
            <person name="Baker S.E."/>
        </authorList>
    </citation>
    <scope>NUCLEOTIDE SEQUENCE [LARGE SCALE GENOMIC DNA]</scope>
    <source>
        <strain evidence="2 3">CBS 112811</strain>
    </source>
</reference>
<dbReference type="RefSeq" id="XP_025519272.1">
    <property type="nucleotide sequence ID" value="XM_025659518.1"/>
</dbReference>
<evidence type="ECO:0000313" key="2">
    <source>
        <dbReference type="EMBL" id="RAH61350.1"/>
    </source>
</evidence>
<gene>
    <name evidence="2" type="ORF">BO85DRAFT_446504</name>
</gene>
<dbReference type="InterPro" id="IPR011009">
    <property type="entry name" value="Kinase-like_dom_sf"/>
</dbReference>
<dbReference type="GO" id="GO:0016740">
    <property type="term" value="F:transferase activity"/>
    <property type="evidence" value="ECO:0007669"/>
    <property type="project" value="UniProtKB-KW"/>
</dbReference>
<organism evidence="2 3">
    <name type="scientific">Aspergillus piperis CBS 112811</name>
    <dbReference type="NCBI Taxonomy" id="1448313"/>
    <lineage>
        <taxon>Eukaryota</taxon>
        <taxon>Fungi</taxon>
        <taxon>Dikarya</taxon>
        <taxon>Ascomycota</taxon>
        <taxon>Pezizomycotina</taxon>
        <taxon>Eurotiomycetes</taxon>
        <taxon>Eurotiomycetidae</taxon>
        <taxon>Eurotiales</taxon>
        <taxon>Aspergillaceae</taxon>
        <taxon>Aspergillus</taxon>
        <taxon>Aspergillus subgen. Circumdati</taxon>
    </lineage>
</organism>
<protein>
    <submittedName>
        <fullName evidence="2">Phosphotransferase family protein</fullName>
    </submittedName>
</protein>
<dbReference type="GeneID" id="37162920"/>
<keyword evidence="3" id="KW-1185">Reference proteome</keyword>
<name>A0A8G1RBF6_9EURO</name>
<dbReference type="PANTHER" id="PTHR21310">
    <property type="entry name" value="AMINOGLYCOSIDE PHOSPHOTRANSFERASE-RELATED-RELATED"/>
    <property type="match status" value="1"/>
</dbReference>
<evidence type="ECO:0000313" key="3">
    <source>
        <dbReference type="Proteomes" id="UP000249526"/>
    </source>
</evidence>
<feature type="domain" description="Aminoglycoside phosphotransferase" evidence="1">
    <location>
        <begin position="83"/>
        <end position="321"/>
    </location>
</feature>
<dbReference type="Proteomes" id="UP000249526">
    <property type="component" value="Unassembled WGS sequence"/>
</dbReference>